<evidence type="ECO:0000313" key="2">
    <source>
        <dbReference type="EMBL" id="BAQ67177.1"/>
    </source>
</evidence>
<dbReference type="GO" id="GO:0003677">
    <property type="term" value="F:DNA binding"/>
    <property type="evidence" value="ECO:0007669"/>
    <property type="project" value="InterPro"/>
</dbReference>
<proteinExistence type="predicted"/>
<dbReference type="Proteomes" id="UP000064912">
    <property type="component" value="Chromosome"/>
</dbReference>
<dbReference type="GO" id="GO:0004386">
    <property type="term" value="F:helicase activity"/>
    <property type="evidence" value="ECO:0007669"/>
    <property type="project" value="InterPro"/>
</dbReference>
<dbReference type="InterPro" id="IPR055570">
    <property type="entry name" value="DUF7146"/>
</dbReference>
<dbReference type="KEGG" id="rsu:NHU_00005"/>
<evidence type="ECO:0000313" key="3">
    <source>
        <dbReference type="Proteomes" id="UP000064912"/>
    </source>
</evidence>
<dbReference type="SMART" id="SM00778">
    <property type="entry name" value="Prim_Zn_Ribbon"/>
    <property type="match status" value="1"/>
</dbReference>
<dbReference type="InterPro" id="IPR036977">
    <property type="entry name" value="DNA_primase_Znf_CHC2"/>
</dbReference>
<dbReference type="InterPro" id="IPR013237">
    <property type="entry name" value="Phage_T7_Gp4_N"/>
</dbReference>
<reference evidence="2 3" key="1">
    <citation type="submission" date="2015-02" db="EMBL/GenBank/DDBJ databases">
        <title>Genome sequene of Rhodovulum sulfidophilum DSM 2351.</title>
        <authorList>
            <person name="Nagao N."/>
        </authorList>
    </citation>
    <scope>NUCLEOTIDE SEQUENCE [LARGE SCALE GENOMIC DNA]</scope>
    <source>
        <strain evidence="2 3">DSM 2351</strain>
    </source>
</reference>
<dbReference type="SUPFAM" id="SSF57783">
    <property type="entry name" value="Zinc beta-ribbon"/>
    <property type="match status" value="1"/>
</dbReference>
<dbReference type="GO" id="GO:0008270">
    <property type="term" value="F:zinc ion binding"/>
    <property type="evidence" value="ECO:0007669"/>
    <property type="project" value="InterPro"/>
</dbReference>
<feature type="domain" description="DNA primase/helicase Gp4 N-terminal Bacteriophage T7-like" evidence="1">
    <location>
        <begin position="36"/>
        <end position="70"/>
    </location>
</feature>
<name>A0A0D6AWF9_RHOSU</name>
<dbReference type="AlphaFoldDB" id="A0A0D6AWF9"/>
<protein>
    <submittedName>
        <fullName evidence="2">Putative primase</fullName>
    </submittedName>
</protein>
<evidence type="ECO:0000259" key="1">
    <source>
        <dbReference type="SMART" id="SM00778"/>
    </source>
</evidence>
<dbReference type="Pfam" id="PF23639">
    <property type="entry name" value="DUF7146"/>
    <property type="match status" value="1"/>
</dbReference>
<gene>
    <name evidence="2" type="ORF">NHU_00005</name>
</gene>
<dbReference type="Gene3D" id="3.90.580.10">
    <property type="entry name" value="Zinc finger, CHC2-type domain"/>
    <property type="match status" value="1"/>
</dbReference>
<dbReference type="GO" id="GO:0006260">
    <property type="term" value="P:DNA replication"/>
    <property type="evidence" value="ECO:0007669"/>
    <property type="project" value="InterPro"/>
</dbReference>
<accession>A0A0D6AWF9</accession>
<sequence length="377" mass="40739">MPPREDPRLAEARALPIGEVAERLGIAGLKPPQAIERVGPCPVCGGRDRFGINTARNVFNCRHCGGGDAIALVELVKGCDFRAALDWLMGTRELETDPAELARRKAAREKEAHQRSRQAEAARRNAIAQARAIWHDSRPAEDSPVRDYLARRGLTRALLPELPACLRFHPDLPYMVPAEGNRGRWREIHRGPAMVALVQAPGGRGSGIHRTWLDLGQPKGKAVIVHEGETLAAKKTLGSVKGGAIRLARSSGTRAMVMGEGIETTFSALAARALPGAAFWAGISLGNMAGRRITRGNGMRFAGVPDLDDLQAWLPPAGVEHLVFIQDGDSEPRSTRAQLLSGLRRARARVPSVTRISIVHAGEGRDLNDVLMGEGEE</sequence>
<organism evidence="2 3">
    <name type="scientific">Rhodovulum sulfidophilum</name>
    <name type="common">Rhodobacter sulfidophilus</name>
    <dbReference type="NCBI Taxonomy" id="35806"/>
    <lineage>
        <taxon>Bacteria</taxon>
        <taxon>Pseudomonadati</taxon>
        <taxon>Pseudomonadota</taxon>
        <taxon>Alphaproteobacteria</taxon>
        <taxon>Rhodobacterales</taxon>
        <taxon>Paracoccaceae</taxon>
        <taxon>Rhodovulum</taxon>
    </lineage>
</organism>
<dbReference type="EMBL" id="AP014800">
    <property type="protein sequence ID" value="BAQ67177.1"/>
    <property type="molecule type" value="Genomic_DNA"/>
</dbReference>
<dbReference type="PATRIC" id="fig|35806.4.peg.6"/>